<reference evidence="10 11" key="1">
    <citation type="submission" date="2014-06" db="EMBL/GenBank/DDBJ databases">
        <title>Whole Genome Sequences of Three Symbiotic Endozoicomonas Bacteria.</title>
        <authorList>
            <person name="Neave M.J."/>
            <person name="Apprill A."/>
            <person name="Voolstra C.R."/>
        </authorList>
    </citation>
    <scope>NUCLEOTIDE SEQUENCE [LARGE SCALE GENOMIC DNA]</scope>
    <source>
        <strain evidence="10 11">LMG 24815</strain>
    </source>
</reference>
<dbReference type="CDD" id="cd00610">
    <property type="entry name" value="OAT_like"/>
    <property type="match status" value="1"/>
</dbReference>
<comment type="function">
    <text evidence="9">Catalyzes the transfer of the alpha-amino group from S-adenosyl-L-methionine (SAM) to 7-keto-8-aminopelargonic acid (KAPA) to form 7,8-diaminopelargonic acid (DAPA). It is the only aminotransferase known to utilize SAM as an amino donor.</text>
</comment>
<feature type="binding site" evidence="9">
    <location>
        <position position="250"/>
    </location>
    <ligand>
        <name>pyridoxal 5'-phosphate</name>
        <dbReference type="ChEBI" id="CHEBI:597326"/>
    </ligand>
</feature>
<dbReference type="UniPathway" id="UPA00078">
    <property type="reaction ID" value="UER00160"/>
</dbReference>
<dbReference type="PANTHER" id="PTHR42684:SF17">
    <property type="entry name" value="ADENOSYLMETHIONINE-8-AMINO-7-OXONONANOATE AMINOTRANSFERASE"/>
    <property type="match status" value="1"/>
</dbReference>
<dbReference type="PANTHER" id="PTHR42684">
    <property type="entry name" value="ADENOSYLMETHIONINE-8-AMINO-7-OXONONANOATE AMINOTRANSFERASE"/>
    <property type="match status" value="1"/>
</dbReference>
<evidence type="ECO:0000313" key="11">
    <source>
        <dbReference type="Proteomes" id="UP000028006"/>
    </source>
</evidence>
<feature type="binding site" evidence="9">
    <location>
        <position position="56"/>
    </location>
    <ligand>
        <name>substrate</name>
    </ligand>
</feature>
<evidence type="ECO:0000256" key="6">
    <source>
        <dbReference type="ARBA" id="ARBA00022756"/>
    </source>
</evidence>
<evidence type="ECO:0000313" key="10">
    <source>
        <dbReference type="EMBL" id="KEQ14843.1"/>
    </source>
</evidence>
<dbReference type="SUPFAM" id="SSF53383">
    <property type="entry name" value="PLP-dependent transferases"/>
    <property type="match status" value="1"/>
</dbReference>
<dbReference type="InterPro" id="IPR015421">
    <property type="entry name" value="PyrdxlP-dep_Trfase_major"/>
</dbReference>
<feature type="binding site" evidence="9">
    <location>
        <position position="394"/>
    </location>
    <ligand>
        <name>substrate</name>
    </ligand>
</feature>
<keyword evidence="4 9" id="KW-0808">Transferase</keyword>
<dbReference type="InterPro" id="IPR015424">
    <property type="entry name" value="PyrdxlP-dep_Trfase"/>
</dbReference>
<feature type="binding site" evidence="9">
    <location>
        <position position="279"/>
    </location>
    <ligand>
        <name>substrate</name>
    </ligand>
</feature>
<dbReference type="Pfam" id="PF00202">
    <property type="entry name" value="Aminotran_3"/>
    <property type="match status" value="1"/>
</dbReference>
<comment type="similarity">
    <text evidence="9">Belongs to the class-III pyridoxal-phosphate-dependent aminotransferase family. BioA subfamily.</text>
</comment>
<feature type="binding site" evidence="9">
    <location>
        <begin position="116"/>
        <end position="117"/>
    </location>
    <ligand>
        <name>pyridoxal 5'-phosphate</name>
        <dbReference type="ChEBI" id="CHEBI:597326"/>
    </ligand>
</feature>
<keyword evidence="3 9" id="KW-0032">Aminotransferase</keyword>
<comment type="cofactor">
    <cofactor evidence="1 9">
        <name>pyridoxal 5'-phosphate</name>
        <dbReference type="ChEBI" id="CHEBI:597326"/>
    </cofactor>
</comment>
<dbReference type="InterPro" id="IPR005815">
    <property type="entry name" value="BioA"/>
</dbReference>
<gene>
    <name evidence="9" type="primary">bioA</name>
    <name evidence="10" type="ORF">GZ77_11260</name>
</gene>
<feature type="site" description="Participates in the substrate recognition with KAPA and in a stacking interaction with the adenine ring of SAM" evidence="9">
    <location>
        <position position="21"/>
    </location>
</feature>
<comment type="subcellular location">
    <subcellularLocation>
        <location evidence="9">Cytoplasm</location>
    </subcellularLocation>
</comment>
<dbReference type="InterPro" id="IPR049704">
    <property type="entry name" value="Aminotrans_3_PPA_site"/>
</dbReference>
<dbReference type="HAMAP" id="MF_00834">
    <property type="entry name" value="BioA"/>
    <property type="match status" value="1"/>
</dbReference>
<dbReference type="PROSITE" id="PS00600">
    <property type="entry name" value="AA_TRANSFER_CLASS_3"/>
    <property type="match status" value="1"/>
</dbReference>
<evidence type="ECO:0000256" key="2">
    <source>
        <dbReference type="ARBA" id="ARBA00005063"/>
    </source>
</evidence>
<feature type="binding site" evidence="9">
    <location>
        <begin position="311"/>
        <end position="312"/>
    </location>
    <ligand>
        <name>pyridoxal 5'-phosphate</name>
        <dbReference type="ChEBI" id="CHEBI:597326"/>
    </ligand>
</feature>
<evidence type="ECO:0000256" key="1">
    <source>
        <dbReference type="ARBA" id="ARBA00001933"/>
    </source>
</evidence>
<dbReference type="GO" id="GO:0005737">
    <property type="term" value="C:cytoplasm"/>
    <property type="evidence" value="ECO:0007669"/>
    <property type="project" value="UniProtKB-SubCell"/>
</dbReference>
<evidence type="ECO:0000256" key="9">
    <source>
        <dbReference type="HAMAP-Rule" id="MF_00834"/>
    </source>
</evidence>
<dbReference type="NCBIfam" id="TIGR00508">
    <property type="entry name" value="bioA"/>
    <property type="match status" value="1"/>
</dbReference>
<feature type="modified residue" description="N6-(pyridoxal phosphate)lysine" evidence="9">
    <location>
        <position position="279"/>
    </location>
</feature>
<protein>
    <recommendedName>
        <fullName evidence="9">Adenosylmethionine-8-amino-7-oxononanoate aminotransferase</fullName>
        <ecNumber evidence="9">2.6.1.62</ecNumber>
    </recommendedName>
    <alternativeName>
        <fullName evidence="9">7,8-diamino-pelargonic acid aminotransferase</fullName>
        <shortName evidence="9">DAPA AT</shortName>
        <shortName evidence="9">DAPA aminotransferase</shortName>
    </alternativeName>
    <alternativeName>
        <fullName evidence="9">7,8-diaminononanoate synthase</fullName>
        <shortName evidence="9">DANS</shortName>
    </alternativeName>
    <alternativeName>
        <fullName evidence="9">Diaminopelargonic acid synthase</fullName>
    </alternativeName>
</protein>
<dbReference type="EMBL" id="JOKG01000002">
    <property type="protein sequence ID" value="KEQ14843.1"/>
    <property type="molecule type" value="Genomic_DNA"/>
</dbReference>
<comment type="caution">
    <text evidence="10">The sequence shown here is derived from an EMBL/GenBank/DDBJ whole genome shotgun (WGS) entry which is preliminary data.</text>
</comment>
<dbReference type="EC" id="2.6.1.62" evidence="9"/>
<evidence type="ECO:0000256" key="8">
    <source>
        <dbReference type="ARBA" id="ARBA00048449"/>
    </source>
</evidence>
<evidence type="ECO:0000256" key="7">
    <source>
        <dbReference type="ARBA" id="ARBA00022898"/>
    </source>
</evidence>
<dbReference type="InterPro" id="IPR015422">
    <property type="entry name" value="PyrdxlP-dep_Trfase_small"/>
</dbReference>
<dbReference type="GO" id="GO:0030170">
    <property type="term" value="F:pyridoxal phosphate binding"/>
    <property type="evidence" value="ECO:0007669"/>
    <property type="project" value="UniProtKB-UniRule"/>
</dbReference>
<dbReference type="RefSeq" id="WP_034874949.1">
    <property type="nucleotide sequence ID" value="NZ_JOKG01000002.1"/>
</dbReference>
<dbReference type="NCBIfam" id="NF005940">
    <property type="entry name" value="PRK07986.1"/>
    <property type="match status" value="1"/>
</dbReference>
<keyword evidence="6 9" id="KW-0093">Biotin biosynthesis</keyword>
<keyword evidence="9" id="KW-0963">Cytoplasm</keyword>
<comment type="pathway">
    <text evidence="2 9">Cofactor biosynthesis; biotin biosynthesis; 7,8-diaminononanoate from 8-amino-7-oxononanoate (SAM route): step 1/1.</text>
</comment>
<dbReference type="GO" id="GO:0009102">
    <property type="term" value="P:biotin biosynthetic process"/>
    <property type="evidence" value="ECO:0007669"/>
    <property type="project" value="UniProtKB-UniRule"/>
</dbReference>
<feature type="binding site" evidence="9">
    <location>
        <position position="310"/>
    </location>
    <ligand>
        <name>substrate</name>
    </ligand>
</feature>
<comment type="subunit">
    <text evidence="9">Homodimer.</text>
</comment>
<sequence>MHNLLSTGDLEFESRHIWHPYNSTNSKVPVFPVTAANGVKLTLNDGREIIDGMSSWWCMAHGYNHPQMNQAMKAQIDTFSHVMFGGLTHKPAIDLARKLVEMTPEPIQTVFFADSGSVAVEVAIKMAMQYWVVQGNTRKTKMLTFRGGYYGDTTGAMSVCDPVGGMHSMFTGLLPEHHFVPRPACKFDEPFDESHISEFKNALESMHENVAAVIIEPVVQGAGGMYFYSPDFLKRVRELCDEYNVLLIHDEIATGFGRTGKLFACEHANTVPDIMTVGKALTGGYMTLAATLCTEKVSGTISENGAIMHGPTFMANPLACAAACASLDIFATGEWKAQVANIEQKLRDGLMPCAGFDTVAEVRILGAIGVIEMKEPVVMEEIQPMFVDEGIWVRPFGKLVYIMPPYIISDDDLAFLCQQLCKVISRI</sequence>
<dbReference type="Proteomes" id="UP000028006">
    <property type="component" value="Unassembled WGS sequence"/>
</dbReference>
<evidence type="ECO:0000256" key="5">
    <source>
        <dbReference type="ARBA" id="ARBA00022691"/>
    </source>
</evidence>
<keyword evidence="11" id="KW-1185">Reference proteome</keyword>
<dbReference type="GO" id="GO:0004015">
    <property type="term" value="F:adenosylmethionine-8-amino-7-oxononanoate transaminase activity"/>
    <property type="evidence" value="ECO:0007669"/>
    <property type="project" value="UniProtKB-UniRule"/>
</dbReference>
<dbReference type="FunFam" id="3.40.640.10:FF:000041">
    <property type="entry name" value="Adenosylmethionine-8-amino-7-oxononanoate aminotransferase"/>
    <property type="match status" value="1"/>
</dbReference>
<name>A0A081N8S0_9GAMM</name>
<keyword evidence="7 9" id="KW-0663">Pyridoxal phosphate</keyword>
<keyword evidence="5 9" id="KW-0949">S-adenosyl-L-methionine</keyword>
<dbReference type="Gene3D" id="3.90.1150.10">
    <property type="entry name" value="Aspartate Aminotransferase, domain 1"/>
    <property type="match status" value="1"/>
</dbReference>
<proteinExistence type="inferred from homology"/>
<accession>A0A081N8S0</accession>
<comment type="catalytic activity">
    <reaction evidence="8 9">
        <text>(8S)-8-amino-7-oxononanoate + S-adenosyl-L-methionine = S-adenosyl-4-methylsulfanyl-2-oxobutanoate + (7R,8S)-7,8-diammoniononanoate</text>
        <dbReference type="Rhea" id="RHEA:16861"/>
        <dbReference type="ChEBI" id="CHEBI:16490"/>
        <dbReference type="ChEBI" id="CHEBI:59789"/>
        <dbReference type="ChEBI" id="CHEBI:149468"/>
        <dbReference type="ChEBI" id="CHEBI:149469"/>
        <dbReference type="EC" id="2.6.1.62"/>
    </reaction>
</comment>
<dbReference type="NCBIfam" id="NF004624">
    <property type="entry name" value="PRK05964.1"/>
    <property type="match status" value="1"/>
</dbReference>
<dbReference type="AlphaFoldDB" id="A0A081N8S0"/>
<evidence type="ECO:0000256" key="4">
    <source>
        <dbReference type="ARBA" id="ARBA00022679"/>
    </source>
</evidence>
<feature type="binding site" evidence="9">
    <location>
        <position position="149"/>
    </location>
    <ligand>
        <name>substrate</name>
    </ligand>
</feature>
<dbReference type="InterPro" id="IPR005814">
    <property type="entry name" value="Aminotrans_3"/>
</dbReference>
<organism evidence="10 11">
    <name type="scientific">Endozoicomonas montiporae</name>
    <dbReference type="NCBI Taxonomy" id="1027273"/>
    <lineage>
        <taxon>Bacteria</taxon>
        <taxon>Pseudomonadati</taxon>
        <taxon>Pseudomonadota</taxon>
        <taxon>Gammaproteobacteria</taxon>
        <taxon>Oceanospirillales</taxon>
        <taxon>Endozoicomonadaceae</taxon>
        <taxon>Endozoicomonas</taxon>
    </lineage>
</organism>
<dbReference type="eggNOG" id="COG0161">
    <property type="taxonomic scope" value="Bacteria"/>
</dbReference>
<dbReference type="Gene3D" id="3.40.640.10">
    <property type="entry name" value="Type I PLP-dependent aspartate aminotransferase-like (Major domain)"/>
    <property type="match status" value="1"/>
</dbReference>
<evidence type="ECO:0000256" key="3">
    <source>
        <dbReference type="ARBA" id="ARBA00022576"/>
    </source>
</evidence>